<accession>A0AAD6W506</accession>
<dbReference type="AlphaFoldDB" id="A0AAD6W506"/>
<proteinExistence type="predicted"/>
<comment type="caution">
    <text evidence="1">The sequence shown here is derived from an EMBL/GenBank/DDBJ whole genome shotgun (WGS) entry which is preliminary data.</text>
</comment>
<protein>
    <submittedName>
        <fullName evidence="1">Uncharacterized protein</fullName>
    </submittedName>
</protein>
<evidence type="ECO:0000313" key="1">
    <source>
        <dbReference type="EMBL" id="KAJ6999450.1"/>
    </source>
</evidence>
<dbReference type="EMBL" id="JAQIZT010000004">
    <property type="protein sequence ID" value="KAJ6999450.1"/>
    <property type="molecule type" value="Genomic_DNA"/>
</dbReference>
<gene>
    <name evidence="1" type="ORF">NC653_010220</name>
</gene>
<name>A0AAD6W506_9ROSI</name>
<dbReference type="Proteomes" id="UP001164929">
    <property type="component" value="Chromosome 4"/>
</dbReference>
<evidence type="ECO:0000313" key="2">
    <source>
        <dbReference type="Proteomes" id="UP001164929"/>
    </source>
</evidence>
<sequence length="28" mass="3403">MKFMAVLIQRLNINREIGDHNPQFYQLI</sequence>
<reference evidence="1 2" key="1">
    <citation type="journal article" date="2023" name="Mol. Ecol. Resour.">
        <title>Chromosome-level genome assembly of a triploid poplar Populus alba 'Berolinensis'.</title>
        <authorList>
            <person name="Chen S."/>
            <person name="Yu Y."/>
            <person name="Wang X."/>
            <person name="Wang S."/>
            <person name="Zhang T."/>
            <person name="Zhou Y."/>
            <person name="He R."/>
            <person name="Meng N."/>
            <person name="Wang Y."/>
            <person name="Liu W."/>
            <person name="Liu Z."/>
            <person name="Liu J."/>
            <person name="Guo Q."/>
            <person name="Huang H."/>
            <person name="Sederoff R.R."/>
            <person name="Wang G."/>
            <person name="Qu G."/>
            <person name="Chen S."/>
        </authorList>
    </citation>
    <scope>NUCLEOTIDE SEQUENCE [LARGE SCALE GENOMIC DNA]</scope>
    <source>
        <strain evidence="1">SC-2020</strain>
    </source>
</reference>
<organism evidence="1 2">
    <name type="scientific">Populus alba x Populus x berolinensis</name>
    <dbReference type="NCBI Taxonomy" id="444605"/>
    <lineage>
        <taxon>Eukaryota</taxon>
        <taxon>Viridiplantae</taxon>
        <taxon>Streptophyta</taxon>
        <taxon>Embryophyta</taxon>
        <taxon>Tracheophyta</taxon>
        <taxon>Spermatophyta</taxon>
        <taxon>Magnoliopsida</taxon>
        <taxon>eudicotyledons</taxon>
        <taxon>Gunneridae</taxon>
        <taxon>Pentapetalae</taxon>
        <taxon>rosids</taxon>
        <taxon>fabids</taxon>
        <taxon>Malpighiales</taxon>
        <taxon>Salicaceae</taxon>
        <taxon>Saliceae</taxon>
        <taxon>Populus</taxon>
    </lineage>
</organism>
<keyword evidence="2" id="KW-1185">Reference proteome</keyword>